<dbReference type="Gene3D" id="3.80.10.10">
    <property type="entry name" value="Ribonuclease Inhibitor"/>
    <property type="match status" value="1"/>
</dbReference>
<dbReference type="EMBL" id="JADNRY010000057">
    <property type="protein sequence ID" value="KAF9068777.1"/>
    <property type="molecule type" value="Genomic_DNA"/>
</dbReference>
<sequence>MFPFKPSSTSFPFLEDLSFQCYFDDPGIDPIRNPILECHPPLQKLELSVLLESYTDVIASRNLKVFKIDHYIGVSLARLLHMCPCLEFLTLQSFEFRGNADAKRITCRSSLLMLDIGCGYVDEVHKVASGAWTGFTLPNLAKLNVTLPDLINEENWEAAYDGDTSLSELIEVVK</sequence>
<comment type="caution">
    <text evidence="1">The sequence shown here is derived from an EMBL/GenBank/DDBJ whole genome shotgun (WGS) entry which is preliminary data.</text>
</comment>
<reference evidence="1" key="1">
    <citation type="submission" date="2020-11" db="EMBL/GenBank/DDBJ databases">
        <authorList>
            <consortium name="DOE Joint Genome Institute"/>
            <person name="Ahrendt S."/>
            <person name="Riley R."/>
            <person name="Andreopoulos W."/>
            <person name="Labutti K."/>
            <person name="Pangilinan J."/>
            <person name="Ruiz-Duenas F.J."/>
            <person name="Barrasa J.M."/>
            <person name="Sanchez-Garcia M."/>
            <person name="Camarero S."/>
            <person name="Miyauchi S."/>
            <person name="Serrano A."/>
            <person name="Linde D."/>
            <person name="Babiker R."/>
            <person name="Drula E."/>
            <person name="Ayuso-Fernandez I."/>
            <person name="Pacheco R."/>
            <person name="Padilla G."/>
            <person name="Ferreira P."/>
            <person name="Barriuso J."/>
            <person name="Kellner H."/>
            <person name="Castanera R."/>
            <person name="Alfaro M."/>
            <person name="Ramirez L."/>
            <person name="Pisabarro A.G."/>
            <person name="Kuo A."/>
            <person name="Tritt A."/>
            <person name="Lipzen A."/>
            <person name="He G."/>
            <person name="Yan M."/>
            <person name="Ng V."/>
            <person name="Cullen D."/>
            <person name="Martin F."/>
            <person name="Rosso M.-N."/>
            <person name="Henrissat B."/>
            <person name="Hibbett D."/>
            <person name="Martinez A.T."/>
            <person name="Grigoriev I.V."/>
        </authorList>
    </citation>
    <scope>NUCLEOTIDE SEQUENCE</scope>
    <source>
        <strain evidence="1">AH 40177</strain>
    </source>
</reference>
<evidence type="ECO:0000313" key="1">
    <source>
        <dbReference type="EMBL" id="KAF9068777.1"/>
    </source>
</evidence>
<evidence type="ECO:0000313" key="2">
    <source>
        <dbReference type="Proteomes" id="UP000772434"/>
    </source>
</evidence>
<dbReference type="AlphaFoldDB" id="A0A9P5U7F0"/>
<accession>A0A9P5U7F0</accession>
<dbReference type="InterPro" id="IPR032675">
    <property type="entry name" value="LRR_dom_sf"/>
</dbReference>
<protein>
    <submittedName>
        <fullName evidence="1">Uncharacterized protein</fullName>
    </submittedName>
</protein>
<gene>
    <name evidence="1" type="ORF">BDP27DRAFT_1421590</name>
</gene>
<keyword evidence="2" id="KW-1185">Reference proteome</keyword>
<organism evidence="1 2">
    <name type="scientific">Rhodocollybia butyracea</name>
    <dbReference type="NCBI Taxonomy" id="206335"/>
    <lineage>
        <taxon>Eukaryota</taxon>
        <taxon>Fungi</taxon>
        <taxon>Dikarya</taxon>
        <taxon>Basidiomycota</taxon>
        <taxon>Agaricomycotina</taxon>
        <taxon>Agaricomycetes</taxon>
        <taxon>Agaricomycetidae</taxon>
        <taxon>Agaricales</taxon>
        <taxon>Marasmiineae</taxon>
        <taxon>Omphalotaceae</taxon>
        <taxon>Rhodocollybia</taxon>
    </lineage>
</organism>
<name>A0A9P5U7F0_9AGAR</name>
<dbReference type="SUPFAM" id="SSF52047">
    <property type="entry name" value="RNI-like"/>
    <property type="match status" value="1"/>
</dbReference>
<dbReference type="OrthoDB" id="5548689at2759"/>
<dbReference type="Proteomes" id="UP000772434">
    <property type="component" value="Unassembled WGS sequence"/>
</dbReference>
<proteinExistence type="predicted"/>